<dbReference type="GO" id="GO:0005829">
    <property type="term" value="C:cytosol"/>
    <property type="evidence" value="ECO:0007669"/>
    <property type="project" value="TreeGrafter"/>
</dbReference>
<dbReference type="PRINTS" id="PR01874">
    <property type="entry name" value="DNAREPAIRADA"/>
</dbReference>
<evidence type="ECO:0000313" key="15">
    <source>
        <dbReference type="EMBL" id="SHF46929.1"/>
    </source>
</evidence>
<dbReference type="InterPro" id="IPR020588">
    <property type="entry name" value="RecA_ATP-bd"/>
</dbReference>
<dbReference type="InterPro" id="IPR003593">
    <property type="entry name" value="AAA+_ATPase"/>
</dbReference>
<evidence type="ECO:0000256" key="9">
    <source>
        <dbReference type="ARBA" id="ARBA00023125"/>
    </source>
</evidence>
<evidence type="ECO:0000313" key="16">
    <source>
        <dbReference type="Proteomes" id="UP000184088"/>
    </source>
</evidence>
<evidence type="ECO:0000256" key="11">
    <source>
        <dbReference type="HAMAP-Rule" id="MF_01498"/>
    </source>
</evidence>
<dbReference type="EMBL" id="FQVH01000024">
    <property type="protein sequence ID" value="SHF46929.1"/>
    <property type="molecule type" value="Genomic_DNA"/>
</dbReference>
<dbReference type="InterPro" id="IPR004504">
    <property type="entry name" value="DNA_repair_RadA"/>
</dbReference>
<dbReference type="Pfam" id="PF18073">
    <property type="entry name" value="Zn_ribbon_LapB"/>
    <property type="match status" value="1"/>
</dbReference>
<dbReference type="Gene3D" id="3.30.230.10">
    <property type="match status" value="1"/>
</dbReference>
<keyword evidence="10 11" id="KW-0234">DNA repair</keyword>
<feature type="binding site" evidence="11">
    <location>
        <begin position="93"/>
        <end position="100"/>
    </location>
    <ligand>
        <name>ATP</name>
        <dbReference type="ChEBI" id="CHEBI:30616"/>
    </ligand>
</feature>
<dbReference type="PANTHER" id="PTHR32472">
    <property type="entry name" value="DNA REPAIR PROTEIN RADA"/>
    <property type="match status" value="1"/>
</dbReference>
<evidence type="ECO:0000256" key="6">
    <source>
        <dbReference type="ARBA" id="ARBA00022833"/>
    </source>
</evidence>
<keyword evidence="3 11" id="KW-0227">DNA damage</keyword>
<evidence type="ECO:0000256" key="7">
    <source>
        <dbReference type="ARBA" id="ARBA00022840"/>
    </source>
</evidence>
<dbReference type="GO" id="GO:0140664">
    <property type="term" value="F:ATP-dependent DNA damage sensor activity"/>
    <property type="evidence" value="ECO:0007669"/>
    <property type="project" value="InterPro"/>
</dbReference>
<comment type="function">
    <text evidence="11">Plays a role in repairing double-strand DNA breaks, probably involving stabilizing or processing branched DNA or blocked replication forks.</text>
</comment>
<feature type="region of interest" description="Lon-protease-like" evidence="11">
    <location>
        <begin position="348"/>
        <end position="453"/>
    </location>
</feature>
<dbReference type="Gene3D" id="3.40.50.300">
    <property type="entry name" value="P-loop containing nucleotide triphosphate hydrolases"/>
    <property type="match status" value="1"/>
</dbReference>
<dbReference type="GO" id="GO:0003684">
    <property type="term" value="F:damaged DNA binding"/>
    <property type="evidence" value="ECO:0007669"/>
    <property type="project" value="InterPro"/>
</dbReference>
<feature type="short sequence motif" description="RadA KNRFG motif" evidence="11">
    <location>
        <begin position="249"/>
        <end position="253"/>
    </location>
</feature>
<dbReference type="HAMAP" id="MF_01498">
    <property type="entry name" value="RadA_bact"/>
    <property type="match status" value="1"/>
</dbReference>
<comment type="function">
    <text evidence="13">DNA-dependent ATPase involved in processing of recombination intermediates, plays a role in repairing DNA breaks. Stimulates the branch migration of RecA-mediated strand transfer reactions, allowing the 3' invading strand to extend heteroduplex DNA faster. Binds ssDNA in the presence of ADP but not other nucleotides, has ATPase activity that is stimulated by ssDNA and various branched DNA structures, but inhibited by SSB. Does not have RecA's homology-searching function.</text>
</comment>
<dbReference type="Pfam" id="PF13481">
    <property type="entry name" value="AAA_25"/>
    <property type="match status" value="1"/>
</dbReference>
<evidence type="ECO:0000256" key="12">
    <source>
        <dbReference type="NCBIfam" id="TIGR00416"/>
    </source>
</evidence>
<keyword evidence="16" id="KW-1185">Reference proteome</keyword>
<organism evidence="15 16">
    <name type="scientific">Caldanaerobius fijiensis DSM 17918</name>
    <dbReference type="NCBI Taxonomy" id="1121256"/>
    <lineage>
        <taxon>Bacteria</taxon>
        <taxon>Bacillati</taxon>
        <taxon>Bacillota</taxon>
        <taxon>Clostridia</taxon>
        <taxon>Thermoanaerobacterales</taxon>
        <taxon>Thermoanaerobacteraceae</taxon>
        <taxon>Caldanaerobius</taxon>
    </lineage>
</organism>
<dbReference type="SUPFAM" id="SSF52540">
    <property type="entry name" value="P-loop containing nucleoside triphosphate hydrolases"/>
    <property type="match status" value="1"/>
</dbReference>
<dbReference type="InterPro" id="IPR027417">
    <property type="entry name" value="P-loop_NTPase"/>
</dbReference>
<dbReference type="GO" id="GO:0008270">
    <property type="term" value="F:zinc ion binding"/>
    <property type="evidence" value="ECO:0007669"/>
    <property type="project" value="UniProtKB-KW"/>
</dbReference>
<dbReference type="STRING" id="1121256.SAMN02746089_01975"/>
<name>A0A1M5BWQ3_9THEO</name>
<evidence type="ECO:0000256" key="5">
    <source>
        <dbReference type="ARBA" id="ARBA00022801"/>
    </source>
</evidence>
<sequence length="453" mass="50122">MAERTRFICQNCGYETSKWMGKCPSCGQWNTLQEEIIEKIDKKREKRTGKEPELISNISSKVMGENRFSTGFDELDRVTGGGIVQGSLVLIGGDPGIGKSTLMLQMCKNIAGTKRVLYISGEESVHQVKMRGERLGIRNERIYLASETDIYAIIEQVKALKPDVLIIDSIQTIYDPQLSSSPGSVSQVRQITSYLMHIAKGMNITTIIVGHVTKDGSIAGPRVLEHMVDTVLYFEGENRLMYRMIRAVKNRFGSTNEVGIFEMMADGIKEIKNPSEMLLRGRPAGVSGSCVTCSMEGTRPLLAELQALVTQTNFGIPRRMCTGIDFNRMLMITAVLEKRIGMMLGNQDIYLNVTGGIKLTEPACDLALALTIVSSYRDVCISEGLVAVGEIGLAGEVRPVTQPAKRIIEAYRMGFDAIIIPYENLKGLEYPEKIKVYPVKDLKQALSIAIKSM</sequence>
<keyword evidence="1 11" id="KW-0479">Metal-binding</keyword>
<dbReference type="Pfam" id="PF13541">
    <property type="entry name" value="ChlI"/>
    <property type="match status" value="1"/>
</dbReference>
<protein>
    <recommendedName>
        <fullName evidence="11 12">DNA repair protein RadA</fullName>
    </recommendedName>
</protein>
<dbReference type="SUPFAM" id="SSF54211">
    <property type="entry name" value="Ribosomal protein S5 domain 2-like"/>
    <property type="match status" value="1"/>
</dbReference>
<comment type="domain">
    <text evidence="11">The middle region has homology to RecA with ATPase motifs including the RadA KNRFG motif, while the C-terminus is homologous to Lon protease.</text>
</comment>
<dbReference type="GO" id="GO:0000725">
    <property type="term" value="P:recombinational repair"/>
    <property type="evidence" value="ECO:0007669"/>
    <property type="project" value="UniProtKB-UniRule"/>
</dbReference>
<accession>A0A1M5BWQ3</accession>
<dbReference type="GO" id="GO:0016787">
    <property type="term" value="F:hydrolase activity"/>
    <property type="evidence" value="ECO:0007669"/>
    <property type="project" value="UniProtKB-KW"/>
</dbReference>
<dbReference type="GO" id="GO:0005524">
    <property type="term" value="F:ATP binding"/>
    <property type="evidence" value="ECO:0007669"/>
    <property type="project" value="UniProtKB-UniRule"/>
</dbReference>
<evidence type="ECO:0000259" key="14">
    <source>
        <dbReference type="PROSITE" id="PS50162"/>
    </source>
</evidence>
<dbReference type="FunFam" id="3.40.50.300:FF:000050">
    <property type="entry name" value="DNA repair protein RadA"/>
    <property type="match status" value="1"/>
</dbReference>
<dbReference type="InterPro" id="IPR014721">
    <property type="entry name" value="Ribsml_uS5_D2-typ_fold_subgr"/>
</dbReference>
<comment type="similarity">
    <text evidence="11 13">Belongs to the RecA family. RadA subfamily.</text>
</comment>
<dbReference type="OrthoDB" id="9803906at2"/>
<dbReference type="AlphaFoldDB" id="A0A1M5BWQ3"/>
<evidence type="ECO:0000256" key="3">
    <source>
        <dbReference type="ARBA" id="ARBA00022763"/>
    </source>
</evidence>
<dbReference type="Proteomes" id="UP000184088">
    <property type="component" value="Unassembled WGS sequence"/>
</dbReference>
<evidence type="ECO:0000256" key="4">
    <source>
        <dbReference type="ARBA" id="ARBA00022771"/>
    </source>
</evidence>
<keyword evidence="6 13" id="KW-0862">Zinc</keyword>
<dbReference type="InterPro" id="IPR041166">
    <property type="entry name" value="Rubredoxin_2"/>
</dbReference>
<gene>
    <name evidence="11" type="primary">radA</name>
    <name evidence="15" type="ORF">SAMN02746089_01975</name>
</gene>
<keyword evidence="4 13" id="KW-0863">Zinc-finger</keyword>
<dbReference type="PANTHER" id="PTHR32472:SF10">
    <property type="entry name" value="DNA REPAIR PROTEIN RADA-LIKE PROTEIN"/>
    <property type="match status" value="1"/>
</dbReference>
<dbReference type="InterPro" id="IPR020568">
    <property type="entry name" value="Ribosomal_Su5_D2-typ_SF"/>
</dbReference>
<dbReference type="CDD" id="cd01121">
    <property type="entry name" value="RadA_SMS_N"/>
    <property type="match status" value="1"/>
</dbReference>
<evidence type="ECO:0000256" key="10">
    <source>
        <dbReference type="ARBA" id="ARBA00023204"/>
    </source>
</evidence>
<dbReference type="RefSeq" id="WP_073344742.1">
    <property type="nucleotide sequence ID" value="NZ_FQVH01000024.1"/>
</dbReference>
<dbReference type="NCBIfam" id="TIGR00416">
    <property type="entry name" value="sms"/>
    <property type="match status" value="1"/>
</dbReference>
<evidence type="ECO:0000256" key="2">
    <source>
        <dbReference type="ARBA" id="ARBA00022741"/>
    </source>
</evidence>
<evidence type="ECO:0000256" key="13">
    <source>
        <dbReference type="RuleBase" id="RU003555"/>
    </source>
</evidence>
<keyword evidence="2 11" id="KW-0547">Nucleotide-binding</keyword>
<evidence type="ECO:0000256" key="1">
    <source>
        <dbReference type="ARBA" id="ARBA00022723"/>
    </source>
</evidence>
<keyword evidence="9 11" id="KW-0238">DNA-binding</keyword>
<dbReference type="SMART" id="SM00382">
    <property type="entry name" value="AAA"/>
    <property type="match status" value="1"/>
</dbReference>
<keyword evidence="7 11" id="KW-0067">ATP-binding</keyword>
<evidence type="ECO:0000256" key="8">
    <source>
        <dbReference type="ARBA" id="ARBA00023016"/>
    </source>
</evidence>
<dbReference type="PROSITE" id="PS50162">
    <property type="entry name" value="RECA_2"/>
    <property type="match status" value="1"/>
</dbReference>
<proteinExistence type="inferred from homology"/>
<keyword evidence="5" id="KW-0378">Hydrolase</keyword>
<feature type="domain" description="RecA family profile 1" evidence="14">
    <location>
        <begin position="64"/>
        <end position="212"/>
    </location>
</feature>
<keyword evidence="8 11" id="KW-0346">Stress response</keyword>
<reference evidence="15 16" key="1">
    <citation type="submission" date="2016-11" db="EMBL/GenBank/DDBJ databases">
        <authorList>
            <person name="Jaros S."/>
            <person name="Januszkiewicz K."/>
            <person name="Wedrychowicz H."/>
        </authorList>
    </citation>
    <scope>NUCLEOTIDE SEQUENCE [LARGE SCALE GENOMIC DNA]</scope>
    <source>
        <strain evidence="15 16">DSM 17918</strain>
    </source>
</reference>